<dbReference type="GO" id="GO:0003723">
    <property type="term" value="F:RNA binding"/>
    <property type="evidence" value="ECO:0007669"/>
    <property type="project" value="UniProtKB-KW"/>
</dbReference>
<dbReference type="OrthoDB" id="18996at2759"/>
<dbReference type="Proteomes" id="UP000515151">
    <property type="component" value="Chromosome 8"/>
</dbReference>
<evidence type="ECO:0000259" key="10">
    <source>
        <dbReference type="PROSITE" id="PS51462"/>
    </source>
</evidence>
<keyword evidence="5" id="KW-0479">Metal-binding</keyword>
<dbReference type="Gene3D" id="1.10.10.1050">
    <property type="entry name" value="Dcp2, box A domain"/>
    <property type="match status" value="1"/>
</dbReference>
<evidence type="ECO:0000256" key="1">
    <source>
        <dbReference type="ARBA" id="ARBA00001936"/>
    </source>
</evidence>
<evidence type="ECO:0000313" key="12">
    <source>
        <dbReference type="Proteomes" id="UP000197138"/>
    </source>
</evidence>
<comment type="subcellular location">
    <subcellularLocation>
        <location evidence="2">Cytoplasm</location>
    </subcellularLocation>
</comment>
<keyword evidence="8" id="KW-0464">Manganese</keyword>
<comment type="cofactor">
    <cofactor evidence="1">
        <name>Mn(2+)</name>
        <dbReference type="ChEBI" id="CHEBI:29035"/>
    </cofactor>
</comment>
<evidence type="ECO:0000256" key="3">
    <source>
        <dbReference type="ARBA" id="ARBA00005279"/>
    </source>
</evidence>
<dbReference type="SMART" id="SM01125">
    <property type="entry name" value="DCP2"/>
    <property type="match status" value="1"/>
</dbReference>
<dbReference type="Pfam" id="PF00293">
    <property type="entry name" value="NUDIX"/>
    <property type="match status" value="1"/>
</dbReference>
<reference evidence="13" key="3">
    <citation type="journal article" date="2020" name="Plant Biotechnol. J.">
        <title>The pomegranate (Punica granatum L.) draft genome dissects genetic divergence between soft- and hard-seeded cultivars.</title>
        <authorList>
            <person name="Luo X."/>
            <person name="Li H."/>
            <person name="Wu Z."/>
            <person name="Yao W."/>
            <person name="Zhao P."/>
            <person name="Cao D."/>
            <person name="Yu H."/>
            <person name="Li K."/>
            <person name="Poudel K."/>
            <person name="Zhao D."/>
            <person name="Zhang F."/>
            <person name="Xia X."/>
            <person name="Chen L."/>
            <person name="Wang Q."/>
            <person name="Jing D."/>
            <person name="Cao S."/>
        </authorList>
    </citation>
    <scope>NUCLEOTIDE SEQUENCE [LARGE SCALE GENOMIC DNA]</scope>
</reference>
<dbReference type="RefSeq" id="XP_031372645.1">
    <property type="nucleotide sequence ID" value="XM_031516785.1"/>
</dbReference>
<dbReference type="SUPFAM" id="SSF55811">
    <property type="entry name" value="Nudix"/>
    <property type="match status" value="1"/>
</dbReference>
<evidence type="ECO:0000256" key="9">
    <source>
        <dbReference type="SAM" id="MobiDB-lite"/>
    </source>
</evidence>
<dbReference type="Pfam" id="PF05026">
    <property type="entry name" value="DCP2"/>
    <property type="match status" value="1"/>
</dbReference>
<feature type="compositionally biased region" description="Low complexity" evidence="9">
    <location>
        <begin position="286"/>
        <end position="295"/>
    </location>
</feature>
<keyword evidence="7" id="KW-0694">RNA-binding</keyword>
<evidence type="ECO:0000313" key="13">
    <source>
        <dbReference type="Proteomes" id="UP000515151"/>
    </source>
</evidence>
<protein>
    <submittedName>
        <fullName evidence="14">mRNA-decapping enzyme subunit 2-like isoform X1</fullName>
    </submittedName>
</protein>
<keyword evidence="6" id="KW-0378">Hydrolase</keyword>
<dbReference type="InterPro" id="IPR000086">
    <property type="entry name" value="NUDIX_hydrolase_dom"/>
</dbReference>
<dbReference type="AlphaFoldDB" id="A0A218XTK9"/>
<dbReference type="GeneID" id="116187827"/>
<evidence type="ECO:0000256" key="2">
    <source>
        <dbReference type="ARBA" id="ARBA00004496"/>
    </source>
</evidence>
<dbReference type="SUPFAM" id="SSF140586">
    <property type="entry name" value="Dcp2 domain-like"/>
    <property type="match status" value="1"/>
</dbReference>
<evidence type="ECO:0000256" key="4">
    <source>
        <dbReference type="ARBA" id="ARBA00022490"/>
    </source>
</evidence>
<dbReference type="GO" id="GO:0000184">
    <property type="term" value="P:nuclear-transcribed mRNA catabolic process, nonsense-mediated decay"/>
    <property type="evidence" value="ECO:0007669"/>
    <property type="project" value="InterPro"/>
</dbReference>
<dbReference type="CDD" id="cd03672">
    <property type="entry name" value="NUDIX_Dcp2p_Nudt20"/>
    <property type="match status" value="1"/>
</dbReference>
<dbReference type="InterPro" id="IPR044099">
    <property type="entry name" value="Dcp2_NUDIX"/>
</dbReference>
<organism evidence="11 12">
    <name type="scientific">Punica granatum</name>
    <name type="common">Pomegranate</name>
    <dbReference type="NCBI Taxonomy" id="22663"/>
    <lineage>
        <taxon>Eukaryota</taxon>
        <taxon>Viridiplantae</taxon>
        <taxon>Streptophyta</taxon>
        <taxon>Embryophyta</taxon>
        <taxon>Tracheophyta</taxon>
        <taxon>Spermatophyta</taxon>
        <taxon>Magnoliopsida</taxon>
        <taxon>eudicotyledons</taxon>
        <taxon>Gunneridae</taxon>
        <taxon>Pentapetalae</taxon>
        <taxon>rosids</taxon>
        <taxon>malvids</taxon>
        <taxon>Myrtales</taxon>
        <taxon>Lythraceae</taxon>
        <taxon>Punica</taxon>
    </lineage>
</organism>
<reference evidence="11" key="2">
    <citation type="submission" date="2017-06" db="EMBL/GenBank/DDBJ databases">
        <title>The pomegranate genome and the genomics of punicalagin biosynthesis.</title>
        <authorList>
            <person name="Xu C."/>
        </authorList>
    </citation>
    <scope>NUCLEOTIDE SEQUENCE [LARGE SCALE GENOMIC DNA]</scope>
    <source>
        <tissue evidence="11">Fresh leaf</tissue>
    </source>
</reference>
<dbReference type="GO" id="GO:0030145">
    <property type="term" value="F:manganese ion binding"/>
    <property type="evidence" value="ECO:0007669"/>
    <property type="project" value="InterPro"/>
</dbReference>
<dbReference type="FunFam" id="3.90.79.10:FF:000003">
    <property type="entry name" value="M7GpppN-mRNA hydrolase isoform 2"/>
    <property type="match status" value="1"/>
</dbReference>
<name>A0A218XTK9_PUNGR</name>
<feature type="region of interest" description="Disordered" evidence="9">
    <location>
        <begin position="279"/>
        <end position="305"/>
    </location>
</feature>
<sequence length="323" mass="36565">MSARRRPASAPPRSVLPSQELLDDLCSRLILNLPKEDLESFERILFVVEYAHWFYEDNIAEKDPCLKSFNLKEFAQLIFQRCEVFRPYAVHIDEIFKMFTSYKLRVPVFGAIILDESSKRCLLVKGWKGHTWSFPRGKRNKLEEDHDCAIREVLEETGFDISNLLNKNEYIEKTFGTQRVRLYIIAGVKSNTSFAPLTKKEIREIGWHCLDKLECGNDSVLSRGGIGPRLYMVAPFLKSLKSWISEHPALVAQGSAVPTKGKLIWSAQISPTQGQLMITKGESESSKSPPEASPSDTRPGKSFRNFSFNTPAILNAMEAAFGA</sequence>
<dbReference type="PROSITE" id="PS51462">
    <property type="entry name" value="NUDIX"/>
    <property type="match status" value="1"/>
</dbReference>
<accession>A0A218XTK9</accession>
<dbReference type="InterPro" id="IPR020084">
    <property type="entry name" value="NUDIX_hydrolase_CS"/>
</dbReference>
<dbReference type="GO" id="GO:0005737">
    <property type="term" value="C:cytoplasm"/>
    <property type="evidence" value="ECO:0007669"/>
    <property type="project" value="UniProtKB-SubCell"/>
</dbReference>
<dbReference type="Gene3D" id="3.90.79.10">
    <property type="entry name" value="Nucleoside Triphosphate Pyrophosphohydrolase"/>
    <property type="match status" value="1"/>
</dbReference>
<gene>
    <name evidence="14" type="primary">LOC116187827</name>
    <name evidence="11" type="ORF">CDL15_Pgr022704</name>
</gene>
<proteinExistence type="inferred from homology"/>
<dbReference type="EMBL" id="MTKT01000813">
    <property type="protein sequence ID" value="OWM87592.1"/>
    <property type="molecule type" value="Genomic_DNA"/>
</dbReference>
<dbReference type="PANTHER" id="PTHR23114:SF17">
    <property type="entry name" value="M7GPPPN-MRNA HYDROLASE"/>
    <property type="match status" value="1"/>
</dbReference>
<evidence type="ECO:0000313" key="11">
    <source>
        <dbReference type="EMBL" id="OWM87592.1"/>
    </source>
</evidence>
<dbReference type="InterPro" id="IPR015797">
    <property type="entry name" value="NUDIX_hydrolase-like_dom_sf"/>
</dbReference>
<feature type="domain" description="Nudix hydrolase" evidence="10">
    <location>
        <begin position="104"/>
        <end position="232"/>
    </location>
</feature>
<evidence type="ECO:0000256" key="7">
    <source>
        <dbReference type="ARBA" id="ARBA00022884"/>
    </source>
</evidence>
<dbReference type="PROSITE" id="PS00893">
    <property type="entry name" value="NUDIX_BOX"/>
    <property type="match status" value="1"/>
</dbReference>
<keyword evidence="4" id="KW-0963">Cytoplasm</keyword>
<dbReference type="InterPro" id="IPR007722">
    <property type="entry name" value="DCP2_BoxA"/>
</dbReference>
<dbReference type="GO" id="GO:0140933">
    <property type="term" value="F:5'-(N(7)-methylguanosine 5'-triphospho)-[mRNA] hydrolase activity"/>
    <property type="evidence" value="ECO:0007669"/>
    <property type="project" value="InterPro"/>
</dbReference>
<evidence type="ECO:0000256" key="6">
    <source>
        <dbReference type="ARBA" id="ARBA00022801"/>
    </source>
</evidence>
<keyword evidence="13" id="KW-1185">Reference proteome</keyword>
<comment type="similarity">
    <text evidence="3">Belongs to the Nudix hydrolase family. DCP2 subfamily.</text>
</comment>
<evidence type="ECO:0000256" key="5">
    <source>
        <dbReference type="ARBA" id="ARBA00022723"/>
    </source>
</evidence>
<evidence type="ECO:0000313" key="14">
    <source>
        <dbReference type="RefSeq" id="XP_031372645.1"/>
    </source>
</evidence>
<dbReference type="GO" id="GO:0000290">
    <property type="term" value="P:deadenylation-dependent decapping of nuclear-transcribed mRNA"/>
    <property type="evidence" value="ECO:0007669"/>
    <property type="project" value="InterPro"/>
</dbReference>
<reference evidence="14" key="4">
    <citation type="submission" date="2025-04" db="UniProtKB">
        <authorList>
            <consortium name="RefSeq"/>
        </authorList>
    </citation>
    <scope>IDENTIFICATION</scope>
    <source>
        <tissue evidence="14">Leaf</tissue>
    </source>
</reference>
<dbReference type="InterPro" id="IPR036189">
    <property type="entry name" value="DCP2_BoxA_sf"/>
</dbReference>
<reference evidence="12" key="1">
    <citation type="journal article" date="2017" name="Plant J.">
        <title>The pomegranate (Punica granatum L.) genome and the genomics of punicalagin biosynthesis.</title>
        <authorList>
            <person name="Qin G."/>
            <person name="Xu C."/>
            <person name="Ming R."/>
            <person name="Tang H."/>
            <person name="Guyot R."/>
            <person name="Kramer E.M."/>
            <person name="Hu Y."/>
            <person name="Yi X."/>
            <person name="Qi Y."/>
            <person name="Xu X."/>
            <person name="Gao Z."/>
            <person name="Pan H."/>
            <person name="Jian J."/>
            <person name="Tian Y."/>
            <person name="Yue Z."/>
            <person name="Xu Y."/>
        </authorList>
    </citation>
    <scope>NUCLEOTIDE SEQUENCE [LARGE SCALE GENOMIC DNA]</scope>
    <source>
        <strain evidence="12">cv. Dabenzi</strain>
    </source>
</reference>
<dbReference type="PANTHER" id="PTHR23114">
    <property type="entry name" value="M7GPPPN-MRNA HYDROLASE"/>
    <property type="match status" value="1"/>
</dbReference>
<evidence type="ECO:0000256" key="8">
    <source>
        <dbReference type="ARBA" id="ARBA00023211"/>
    </source>
</evidence>
<dbReference type="Proteomes" id="UP000197138">
    <property type="component" value="Unassembled WGS sequence"/>
</dbReference>